<accession>A0AAD9D2H0</accession>
<comment type="subcellular location">
    <subcellularLocation>
        <location evidence="1">Endoplasmic reticulum membrane</location>
        <topology evidence="1">Peripheral membrane protein</topology>
    </subcellularLocation>
</comment>
<dbReference type="EMBL" id="JAODAN010000006">
    <property type="protein sequence ID" value="KAK1923841.1"/>
    <property type="molecule type" value="Genomic_DNA"/>
</dbReference>
<dbReference type="GO" id="GO:0031211">
    <property type="term" value="C:endoplasmic reticulum palmitoyltransferase complex"/>
    <property type="evidence" value="ECO:0007669"/>
    <property type="project" value="TreeGrafter"/>
</dbReference>
<comment type="subunit">
    <text evidence="3">Interacts with ERF2.</text>
</comment>
<dbReference type="AlphaFoldDB" id="A0AAD9D2H0"/>
<evidence type="ECO:0000256" key="1">
    <source>
        <dbReference type="ARBA" id="ARBA00004406"/>
    </source>
</evidence>
<evidence type="ECO:0000256" key="7">
    <source>
        <dbReference type="SAM" id="MobiDB-lite"/>
    </source>
</evidence>
<dbReference type="Pfam" id="PF10256">
    <property type="entry name" value="Erf4"/>
    <property type="match status" value="1"/>
</dbReference>
<dbReference type="PANTHER" id="PTHR13254">
    <property type="entry name" value="GOLGI AUTOANTIGEN, GOLGIN SUBFAMILY A, 7"/>
    <property type="match status" value="1"/>
</dbReference>
<comment type="caution">
    <text evidence="9">The sequence shown here is derived from an EMBL/GenBank/DDBJ whole genome shotgun (WGS) entry which is preliminary data.</text>
</comment>
<dbReference type="Proteomes" id="UP001182556">
    <property type="component" value="Unassembled WGS sequence"/>
</dbReference>
<evidence type="ECO:0000259" key="8">
    <source>
        <dbReference type="Pfam" id="PF10256"/>
    </source>
</evidence>
<proteinExistence type="inferred from homology"/>
<comment type="similarity">
    <text evidence="2">Belongs to the ERF4 family.</text>
</comment>
<dbReference type="InterPro" id="IPR051371">
    <property type="entry name" value="Ras_palmitoyltransferase"/>
</dbReference>
<dbReference type="PANTHER" id="PTHR13254:SF0">
    <property type="entry name" value="GOLGIN SUBFAMILY A MEMBER 7_ERF4 DOMAIN-CONTAINING PROTEIN"/>
    <property type="match status" value="1"/>
</dbReference>
<feature type="compositionally biased region" description="Polar residues" evidence="7">
    <location>
        <begin position="124"/>
        <end position="133"/>
    </location>
</feature>
<organism evidence="9 10">
    <name type="scientific">Papiliotrema laurentii</name>
    <name type="common">Cryptococcus laurentii</name>
    <dbReference type="NCBI Taxonomy" id="5418"/>
    <lineage>
        <taxon>Eukaryota</taxon>
        <taxon>Fungi</taxon>
        <taxon>Dikarya</taxon>
        <taxon>Basidiomycota</taxon>
        <taxon>Agaricomycotina</taxon>
        <taxon>Tremellomycetes</taxon>
        <taxon>Tremellales</taxon>
        <taxon>Rhynchogastremaceae</taxon>
        <taxon>Papiliotrema</taxon>
    </lineage>
</organism>
<evidence type="ECO:0000256" key="3">
    <source>
        <dbReference type="ARBA" id="ARBA00011396"/>
    </source>
</evidence>
<reference evidence="9" key="1">
    <citation type="submission" date="2023-02" db="EMBL/GenBank/DDBJ databases">
        <title>Identification and recombinant expression of a fungal hydrolase from Papiliotrema laurentii that hydrolyzes apple cutin and clears colloidal polyester polyurethane.</title>
        <authorList>
            <consortium name="DOE Joint Genome Institute"/>
            <person name="Roman V.A."/>
            <person name="Bojanowski C."/>
            <person name="Crable B.R."/>
            <person name="Wagner D.N."/>
            <person name="Hung C.S."/>
            <person name="Nadeau L.J."/>
            <person name="Schratz L."/>
            <person name="Haridas S."/>
            <person name="Pangilinan J."/>
            <person name="Lipzen A."/>
            <person name="Na H."/>
            <person name="Yan M."/>
            <person name="Ng V."/>
            <person name="Grigoriev I.V."/>
            <person name="Spatafora J.W."/>
            <person name="Barlow D."/>
            <person name="Biffinger J."/>
            <person name="Kelley-Loughnane N."/>
            <person name="Varaljay V.A."/>
            <person name="Crookes-Goodson W.J."/>
        </authorList>
    </citation>
    <scope>NUCLEOTIDE SEQUENCE</scope>
    <source>
        <strain evidence="9">5307AH</strain>
    </source>
</reference>
<evidence type="ECO:0000256" key="4">
    <source>
        <dbReference type="ARBA" id="ARBA00018463"/>
    </source>
</evidence>
<dbReference type="InterPro" id="IPR019383">
    <property type="entry name" value="Golgin_A_7/ERF4"/>
</dbReference>
<dbReference type="GO" id="GO:0006612">
    <property type="term" value="P:protein targeting to membrane"/>
    <property type="evidence" value="ECO:0007669"/>
    <property type="project" value="TreeGrafter"/>
</dbReference>
<evidence type="ECO:0000313" key="9">
    <source>
        <dbReference type="EMBL" id="KAK1923841.1"/>
    </source>
</evidence>
<name>A0AAD9D2H0_PAPLA</name>
<evidence type="ECO:0000313" key="10">
    <source>
        <dbReference type="Proteomes" id="UP001182556"/>
    </source>
</evidence>
<feature type="compositionally biased region" description="Pro residues" evidence="7">
    <location>
        <begin position="24"/>
        <end position="34"/>
    </location>
</feature>
<evidence type="ECO:0000256" key="6">
    <source>
        <dbReference type="ARBA" id="ARBA00023136"/>
    </source>
</evidence>
<sequence length="268" mass="30009">MPSPHPLDPSLSPPTHPTTTAPLFSPPAPDPAQPLPHLTNGRPHPSLFGMDDAVPDTSETLVDSGQTAKPVVFDRFESPAGSFPTIRNEGWEEAFERQQKERYREKVEQDLRGWRGGNGEPRSGYSQEAVPTNSYYGQPVTGVIGRHLPKEIVRIDRDWSDGEVCQFQSTYPMELEGRITPAQWTGFIEGINDRMMAAYSVTGAVVDNLIAIASWWTSLFWRTSHFEKNLQAAENDIAKANQDLFNPAGLNVLSPRHNALQFMEIEYY</sequence>
<evidence type="ECO:0000256" key="5">
    <source>
        <dbReference type="ARBA" id="ARBA00022824"/>
    </source>
</evidence>
<dbReference type="GO" id="GO:0005789">
    <property type="term" value="C:endoplasmic reticulum membrane"/>
    <property type="evidence" value="ECO:0007669"/>
    <property type="project" value="UniProtKB-SubCell"/>
</dbReference>
<gene>
    <name evidence="9" type="ORF">DB88DRAFT_315262</name>
</gene>
<keyword evidence="5" id="KW-0256">Endoplasmic reticulum</keyword>
<feature type="domain" description="Golgin subfamily A member 7/ERF4" evidence="8">
    <location>
        <begin position="152"/>
        <end position="264"/>
    </location>
</feature>
<evidence type="ECO:0000256" key="2">
    <source>
        <dbReference type="ARBA" id="ARBA00007732"/>
    </source>
</evidence>
<feature type="compositionally biased region" description="Pro residues" evidence="7">
    <location>
        <begin position="1"/>
        <end position="16"/>
    </location>
</feature>
<keyword evidence="6" id="KW-0472">Membrane</keyword>
<feature type="region of interest" description="Disordered" evidence="7">
    <location>
        <begin position="112"/>
        <end position="133"/>
    </location>
</feature>
<feature type="region of interest" description="Disordered" evidence="7">
    <location>
        <begin position="1"/>
        <end position="65"/>
    </location>
</feature>
<protein>
    <recommendedName>
        <fullName evidence="4">Ras modification protein ERF4</fullName>
    </recommendedName>
</protein>
<keyword evidence="10" id="KW-1185">Reference proteome</keyword>